<keyword evidence="2" id="KW-1185">Reference proteome</keyword>
<name>A0ABT0H3H5_9HYPH</name>
<protein>
    <submittedName>
        <fullName evidence="1">Uncharacterized protein</fullName>
    </submittedName>
</protein>
<accession>A0ABT0H3H5</accession>
<reference evidence="1" key="1">
    <citation type="submission" date="2022-04" db="EMBL/GenBank/DDBJ databases">
        <title>Roseibium sp. CAU 1639 isolated from mud.</title>
        <authorList>
            <person name="Kim W."/>
        </authorList>
    </citation>
    <scope>NUCLEOTIDE SEQUENCE</scope>
    <source>
        <strain evidence="1">CAU 1639</strain>
    </source>
</reference>
<dbReference type="Proteomes" id="UP001431221">
    <property type="component" value="Unassembled WGS sequence"/>
</dbReference>
<sequence length="630" mass="72160">MYDMKSKTLVFSLGQYEYDKAFASAVNTHKKYSERFGYSYCCVSEDGNSLLGRENIWIKTLLFYGALLKNDYVLYVDTDVEFKEICPPVTEAVSRDCPIGVVEGHSGRVNAGVIFAAQTPYSLKFFAQWVASLGKPLEPRHDVGWGENGHLIRLVEVFGIEPLETRWNNTFDPDLDDYLRHYTGPLRSEYEFNSEEKVAWNNILKTHSASKAQDNIDIITSLYVLKEVYSRSAPSEYFASFDECWEHVRELVFTAGIEARTNNLSKDHQIYIAEEIGSTVPNAYVATLRDGLRRVHGAENIKTGVSHFWEHPFAENDILHIEWIESLFNWKVPSEEQVVQYEARMKEIAQTSPIVYTAHNFDLMPTYGDMRVRMMQAVADNATLICHLSNANIAAYKEHHSSIRGLDKVATSIVPHGDYQPYFRENLVDYEDPALLSEKIKILIFGHIRTEAELQFCLETGECLGEDRFQLIFMGPVNTDVIHWRVRQHLRDEWDGGPRRVHYKVPDEQVVSLFSQVDCVLIPRINRLNSGVQFVAYSLLKPVFVPAQHSMEEIQNKIAGCSVYSVGNAKHAAQLIEEYFKHDIANRLTHEYLTNDFNYAQQDSYVVGLSHLIAYKHSIDCYNNKVKGAL</sequence>
<evidence type="ECO:0000313" key="1">
    <source>
        <dbReference type="EMBL" id="MCK7616250.1"/>
    </source>
</evidence>
<gene>
    <name evidence="1" type="ORF">M0H32_29265</name>
</gene>
<organism evidence="1 2">
    <name type="scientific">Roseibium sediminicola</name>
    <dbReference type="NCBI Taxonomy" id="2933272"/>
    <lineage>
        <taxon>Bacteria</taxon>
        <taxon>Pseudomonadati</taxon>
        <taxon>Pseudomonadota</taxon>
        <taxon>Alphaproteobacteria</taxon>
        <taxon>Hyphomicrobiales</taxon>
        <taxon>Stappiaceae</taxon>
        <taxon>Roseibium</taxon>
    </lineage>
</organism>
<dbReference type="EMBL" id="JALNMJ010000054">
    <property type="protein sequence ID" value="MCK7616250.1"/>
    <property type="molecule type" value="Genomic_DNA"/>
</dbReference>
<dbReference type="RefSeq" id="WP_248160285.1">
    <property type="nucleotide sequence ID" value="NZ_JALNMJ010000054.1"/>
</dbReference>
<comment type="caution">
    <text evidence="1">The sequence shown here is derived from an EMBL/GenBank/DDBJ whole genome shotgun (WGS) entry which is preliminary data.</text>
</comment>
<evidence type="ECO:0000313" key="2">
    <source>
        <dbReference type="Proteomes" id="UP001431221"/>
    </source>
</evidence>
<proteinExistence type="predicted"/>